<sequence>MESIHGWQVISVFGILFWILISSFLKLTQKIRSITQPWVTQQVINETPFILQIQGAQHGFLDALFSTLSCVVSVPFYTAFLPLLFWSGHGKLGRQMTLLMAICDYIGNVIKDLVSAPRPSCPPIRRVTATEDEKENALEYGFSSSHTLNTVCLSGYLVHYVLDYINYTDGFLILIGVAIACLFVGLIGFGRIYLGMHSPVDVIGGLIIGLVILRIWLMVHHHVDQFIVSGQNVTSYWATLSLLLLFAYPTPEFPTPSFEYHTAFNGVALGIVSGVQQTYLQFHHENVPRLFTPELTLGLYMRRMAIGIPAILVVKLCSKNLSKWVLPVVCNTLGIPIRSSSYIPAITVKTVDKKNDTKRQPGIRFLQYAGLAWSVVDLVPSLFPHLGMESIHGWQVISVFGILFWILMSSFLNLTQKIRSITQPWVTRQVINETPFIIRIQGAQHGFLDALFSTLSCVVSVPFYSACLPLLFWSGHGKLGRQLTLLMALCNYIGNVIKDLVSAPRPSCPPIRKVTATKDEKESALEYGFSSSHTLSTVCLSGCLLHYILEYINCGDDSLILIGVAIACLFVGIMGLGRIYLGMHSPIDVIGGLIIGLVILRIWLMVHRHVDQFIVSGQNVTSYSATLSLLLLFAYPTPEFPTPSFEYHAAFTGAALGIVIGVQQTYLQFHHENVPRLFNPQLSLGLYMKTMAVGVPIMLIVKLCIKNLSKWVLPVVCDTLGIPIRSSSYIPAITVKTADEKNDTKRQPGYLNMVLLFPQDSFDVDTGIRFCQYAGLSWSTVSLVPSLFPHLWR</sequence>
<evidence type="ECO:0000256" key="6">
    <source>
        <dbReference type="ARBA" id="ARBA00023136"/>
    </source>
</evidence>
<proteinExistence type="inferred from homology"/>
<evidence type="ECO:0000313" key="10">
    <source>
        <dbReference type="EMBL" id="RZC77609.1"/>
    </source>
</evidence>
<dbReference type="Gramene" id="RZC77609">
    <property type="protein sequence ID" value="RZC77609"/>
    <property type="gene ID" value="C5167_001835"/>
</dbReference>
<dbReference type="PANTHER" id="PTHR14969">
    <property type="entry name" value="SPHINGOSINE-1-PHOSPHATE PHOSPHOHYDROLASE"/>
    <property type="match status" value="1"/>
</dbReference>
<evidence type="ECO:0000313" key="11">
    <source>
        <dbReference type="Proteomes" id="UP000316621"/>
    </source>
</evidence>
<keyword evidence="2 8" id="KW-0812">Transmembrane</keyword>
<dbReference type="Pfam" id="PF01569">
    <property type="entry name" value="PAP2"/>
    <property type="match status" value="2"/>
</dbReference>
<dbReference type="GO" id="GO:0005789">
    <property type="term" value="C:endoplasmic reticulum membrane"/>
    <property type="evidence" value="ECO:0007669"/>
    <property type="project" value="UniProtKB-SubCell"/>
</dbReference>
<feature type="transmembrane region" description="Helical" evidence="8">
    <location>
        <begin position="612"/>
        <end position="635"/>
    </location>
</feature>
<dbReference type="InterPro" id="IPR000326">
    <property type="entry name" value="PAP2/HPO"/>
</dbReference>
<dbReference type="AlphaFoldDB" id="A0A4Y7L066"/>
<comment type="similarity">
    <text evidence="7">Belongs to the type 2 lipid phosphate phosphatase family.</text>
</comment>
<feature type="domain" description="Phosphatidic acid phosphatase type 2/haloperoxidase" evidence="9">
    <location>
        <begin position="479"/>
        <end position="604"/>
    </location>
</feature>
<evidence type="ECO:0000256" key="2">
    <source>
        <dbReference type="ARBA" id="ARBA00022692"/>
    </source>
</evidence>
<evidence type="ECO:0000256" key="1">
    <source>
        <dbReference type="ARBA" id="ARBA00004477"/>
    </source>
</evidence>
<feature type="transmembrane region" description="Helical" evidence="8">
    <location>
        <begin position="6"/>
        <end position="25"/>
    </location>
</feature>
<dbReference type="STRING" id="3469.A0A4Y7L066"/>
<dbReference type="GO" id="GO:0042392">
    <property type="term" value="F:sphingosine-1-phosphate phosphatase activity"/>
    <property type="evidence" value="ECO:0007669"/>
    <property type="project" value="TreeGrafter"/>
</dbReference>
<reference evidence="10 11" key="1">
    <citation type="journal article" date="2018" name="Science">
        <title>The opium poppy genome and morphinan production.</title>
        <authorList>
            <person name="Guo L."/>
            <person name="Winzer T."/>
            <person name="Yang X."/>
            <person name="Li Y."/>
            <person name="Ning Z."/>
            <person name="He Z."/>
            <person name="Teodor R."/>
            <person name="Lu Y."/>
            <person name="Bowser T.A."/>
            <person name="Graham I.A."/>
            <person name="Ye K."/>
        </authorList>
    </citation>
    <scope>NUCLEOTIDE SEQUENCE [LARGE SCALE GENOMIC DNA]</scope>
    <source>
        <strain evidence="11">cv. HN1</strain>
        <tissue evidence="10">Leaves</tissue>
    </source>
</reference>
<comment type="subcellular location">
    <subcellularLocation>
        <location evidence="1">Endoplasmic reticulum membrane</location>
        <topology evidence="1">Multi-pass membrane protein</topology>
    </subcellularLocation>
</comment>
<evidence type="ECO:0000256" key="3">
    <source>
        <dbReference type="ARBA" id="ARBA00022801"/>
    </source>
</evidence>
<gene>
    <name evidence="10" type="ORF">C5167_001835</name>
</gene>
<feature type="domain" description="Phosphatidic acid phosphatase type 2/haloperoxidase" evidence="9">
    <location>
        <begin position="93"/>
        <end position="217"/>
    </location>
</feature>
<feature type="transmembrane region" description="Helical" evidence="8">
    <location>
        <begin position="170"/>
        <end position="190"/>
    </location>
</feature>
<keyword evidence="5 8" id="KW-1133">Transmembrane helix</keyword>
<evidence type="ECO:0000256" key="5">
    <source>
        <dbReference type="ARBA" id="ARBA00022989"/>
    </source>
</evidence>
<feature type="transmembrane region" description="Helical" evidence="8">
    <location>
        <begin position="63"/>
        <end position="86"/>
    </location>
</feature>
<evidence type="ECO:0000256" key="4">
    <source>
        <dbReference type="ARBA" id="ARBA00022824"/>
    </source>
</evidence>
<dbReference type="InterPro" id="IPR036938">
    <property type="entry name" value="PAP2/HPO_sf"/>
</dbReference>
<dbReference type="EMBL" id="CM010723">
    <property type="protein sequence ID" value="RZC77609.1"/>
    <property type="molecule type" value="Genomic_DNA"/>
</dbReference>
<dbReference type="PANTHER" id="PTHR14969:SF28">
    <property type="entry name" value="DIHYDROSPHINGOSINE 1-PHOSPHATE PHOSPHATASE LCB3-RELATED"/>
    <property type="match status" value="1"/>
</dbReference>
<feature type="transmembrane region" description="Helical" evidence="8">
    <location>
        <begin position="686"/>
        <end position="705"/>
    </location>
</feature>
<feature type="transmembrane region" description="Helical" evidence="8">
    <location>
        <begin position="395"/>
        <end position="414"/>
    </location>
</feature>
<evidence type="ECO:0000256" key="7">
    <source>
        <dbReference type="ARBA" id="ARBA00038324"/>
    </source>
</evidence>
<keyword evidence="6 8" id="KW-0472">Membrane</keyword>
<keyword evidence="11" id="KW-1185">Reference proteome</keyword>
<dbReference type="Gene3D" id="1.20.144.10">
    <property type="entry name" value="Phosphatidic acid phosphatase type 2/haloperoxidase"/>
    <property type="match status" value="2"/>
</dbReference>
<feature type="transmembrane region" description="Helical" evidence="8">
    <location>
        <begin position="233"/>
        <end position="250"/>
    </location>
</feature>
<feature type="transmembrane region" description="Helical" evidence="8">
    <location>
        <begin position="647"/>
        <end position="666"/>
    </location>
</feature>
<dbReference type="SUPFAM" id="SSF48317">
    <property type="entry name" value="Acid phosphatase/Vanadium-dependent haloperoxidase"/>
    <property type="match status" value="2"/>
</dbReference>
<feature type="transmembrane region" description="Helical" evidence="8">
    <location>
        <begin position="587"/>
        <end position="606"/>
    </location>
</feature>
<protein>
    <recommendedName>
        <fullName evidence="9">Phosphatidic acid phosphatase type 2/haloperoxidase domain-containing protein</fullName>
    </recommendedName>
</protein>
<name>A0A4Y7L066_PAPSO</name>
<dbReference type="CDD" id="cd03388">
    <property type="entry name" value="PAP2_SPPase1"/>
    <property type="match status" value="2"/>
</dbReference>
<evidence type="ECO:0000259" key="9">
    <source>
        <dbReference type="SMART" id="SM00014"/>
    </source>
</evidence>
<feature type="transmembrane region" description="Helical" evidence="8">
    <location>
        <begin position="560"/>
        <end position="580"/>
    </location>
</feature>
<dbReference type="SMART" id="SM00014">
    <property type="entry name" value="acidPPc"/>
    <property type="match status" value="2"/>
</dbReference>
<accession>A0A4Y7L066</accession>
<feature type="transmembrane region" description="Helical" evidence="8">
    <location>
        <begin position="202"/>
        <end position="221"/>
    </location>
</feature>
<keyword evidence="3" id="KW-0378">Hydrolase</keyword>
<organism evidence="10 11">
    <name type="scientific">Papaver somniferum</name>
    <name type="common">Opium poppy</name>
    <dbReference type="NCBI Taxonomy" id="3469"/>
    <lineage>
        <taxon>Eukaryota</taxon>
        <taxon>Viridiplantae</taxon>
        <taxon>Streptophyta</taxon>
        <taxon>Embryophyta</taxon>
        <taxon>Tracheophyta</taxon>
        <taxon>Spermatophyta</taxon>
        <taxon>Magnoliopsida</taxon>
        <taxon>Ranunculales</taxon>
        <taxon>Papaveraceae</taxon>
        <taxon>Papaveroideae</taxon>
        <taxon>Papaver</taxon>
    </lineage>
</organism>
<keyword evidence="4" id="KW-0256">Endoplasmic reticulum</keyword>
<evidence type="ECO:0000256" key="8">
    <source>
        <dbReference type="SAM" id="Phobius"/>
    </source>
</evidence>
<dbReference type="Proteomes" id="UP000316621">
    <property type="component" value="Chromosome 9"/>
</dbReference>